<reference evidence="5" key="2">
    <citation type="submission" date="2017-08" db="EMBL/GenBank/DDBJ databases">
        <authorList>
            <person name="Fierst J.L."/>
        </authorList>
    </citation>
    <scope>NUCLEOTIDE SEQUENCE [LARGE SCALE GENOMIC DNA]</scope>
    <source>
        <strain evidence="5">PX439</strain>
    </source>
</reference>
<evidence type="ECO:0000313" key="3">
    <source>
        <dbReference type="EMBL" id="KAF1768031.1"/>
    </source>
</evidence>
<dbReference type="EMBL" id="WUAV01000002">
    <property type="protein sequence ID" value="KAF1768031.1"/>
    <property type="molecule type" value="Genomic_DNA"/>
</dbReference>
<reference evidence="4" key="1">
    <citation type="submission" date="2017-08" db="EMBL/GenBank/DDBJ databases">
        <authorList>
            <person name="de Groot N.N."/>
        </authorList>
    </citation>
    <scope>NUCLEOTIDE SEQUENCE [LARGE SCALE GENOMIC DNA]</scope>
    <source>
        <strain evidence="4">PX439</strain>
    </source>
</reference>
<organism evidence="4 5">
    <name type="scientific">Caenorhabditis remanei</name>
    <name type="common">Caenorhabditis vulgaris</name>
    <dbReference type="NCBI Taxonomy" id="31234"/>
    <lineage>
        <taxon>Eukaryota</taxon>
        <taxon>Metazoa</taxon>
        <taxon>Ecdysozoa</taxon>
        <taxon>Nematoda</taxon>
        <taxon>Chromadorea</taxon>
        <taxon>Rhabditida</taxon>
        <taxon>Rhabditina</taxon>
        <taxon>Rhabditomorpha</taxon>
        <taxon>Rhabditoidea</taxon>
        <taxon>Rhabditidae</taxon>
        <taxon>Peloderinae</taxon>
        <taxon>Caenorhabditis</taxon>
    </lineage>
</organism>
<gene>
    <name evidence="4" type="ORF">FL82_17479</name>
    <name evidence="2" type="ORF">GCK72_007991</name>
    <name evidence="3" type="ORF">GCK72_007992</name>
</gene>
<dbReference type="EMBL" id="WUAV01000002">
    <property type="protein sequence ID" value="KAF1768030.1"/>
    <property type="molecule type" value="Genomic_DNA"/>
</dbReference>
<feature type="region of interest" description="Disordered" evidence="1">
    <location>
        <begin position="18"/>
        <end position="41"/>
    </location>
</feature>
<dbReference type="EMBL" id="NMWX01000383">
    <property type="protein sequence ID" value="OZF80387.1"/>
    <property type="molecule type" value="Genomic_DNA"/>
</dbReference>
<name>A0A260Z423_CAERE</name>
<evidence type="ECO:0000313" key="5">
    <source>
        <dbReference type="Proteomes" id="UP000216624"/>
    </source>
</evidence>
<evidence type="ECO:0000313" key="4">
    <source>
        <dbReference type="EMBL" id="OZF80387.1"/>
    </source>
</evidence>
<sequence length="172" mass="19269">MANYKRILLTISHDEVQIDDPTFPSNDESSPDEVDAKENLPSQKLESKNIVRVLRKTFDEPRGKFRGAIATVRLLLELPPALILLDSGSEKFGECVIKLMKSHNPFKSDRTIVSIAIDGGDNNCDVSTQFKPIGAIKNFDVVRCIEKSEHDIDLGLRQTSVIFTYLNPPRSN</sequence>
<keyword evidence="5" id="KW-1185">Reference proteome</keyword>
<evidence type="ECO:0000313" key="2">
    <source>
        <dbReference type="EMBL" id="KAF1768030.1"/>
    </source>
</evidence>
<accession>A0A260Z423</accession>
<feature type="non-terminal residue" evidence="4">
    <location>
        <position position="1"/>
    </location>
</feature>
<dbReference type="AlphaFoldDB" id="A0A260Z423"/>
<protein>
    <submittedName>
        <fullName evidence="4">Uncharacterized protein</fullName>
    </submittedName>
</protein>
<proteinExistence type="predicted"/>
<evidence type="ECO:0000256" key="1">
    <source>
        <dbReference type="SAM" id="MobiDB-lite"/>
    </source>
</evidence>
<evidence type="ECO:0000313" key="6">
    <source>
        <dbReference type="Proteomes" id="UP000483820"/>
    </source>
</evidence>
<dbReference type="Proteomes" id="UP000483820">
    <property type="component" value="Chromosome II"/>
</dbReference>
<reference evidence="2 6" key="3">
    <citation type="submission" date="2019-12" db="EMBL/GenBank/DDBJ databases">
        <title>Chromosome-level assembly of the Caenorhabditis remanei genome.</title>
        <authorList>
            <person name="Teterina A.A."/>
            <person name="Willis J.H."/>
            <person name="Phillips P.C."/>
        </authorList>
    </citation>
    <scope>NUCLEOTIDE SEQUENCE [LARGE SCALE GENOMIC DNA]</scope>
    <source>
        <strain evidence="2 6">PX506</strain>
        <tissue evidence="2">Whole organism</tissue>
    </source>
</reference>
<dbReference type="Proteomes" id="UP000216624">
    <property type="component" value="Unassembled WGS sequence"/>
</dbReference>
<comment type="caution">
    <text evidence="4">The sequence shown here is derived from an EMBL/GenBank/DDBJ whole genome shotgun (WGS) entry which is preliminary data.</text>
</comment>